<evidence type="ECO:0000259" key="2">
    <source>
        <dbReference type="Pfam" id="PF07282"/>
    </source>
</evidence>
<evidence type="ECO:0000313" key="3">
    <source>
        <dbReference type="EMBL" id="GAA5808947.1"/>
    </source>
</evidence>
<accession>A0ABP9YQ08</accession>
<sequence>MALHPNGLNDVLFANTIKSDRRATARQESKNDIENHDLALKDFEYEEVERMYHPIFIDPGRKAVYTAAIGLDTMDHQIRRCSTKEYYNLTGSTKYLSRLQRLKNMKDLTIIETNISTQKICSSISHERFIQYIINHKDKLFDFYGVDATLTDNMYFIEVASGNLQCFTKKREAAVDEFKTSRICCRCGTDSLDGVAHVKGHSVLVCKTCNTLWQRDVNAAKNMMKISLSIWKGMGRPKVYSRD</sequence>
<comment type="caution">
    <text evidence="3">The sequence shown here is derived from an EMBL/GenBank/DDBJ whole genome shotgun (WGS) entry which is preliminary data.</text>
</comment>
<gene>
    <name evidence="3" type="ORF">MFLAVUS_002347</name>
</gene>
<keyword evidence="4" id="KW-1185">Reference proteome</keyword>
<dbReference type="EMBL" id="BAABUK010000004">
    <property type="protein sequence ID" value="GAA5808947.1"/>
    <property type="molecule type" value="Genomic_DNA"/>
</dbReference>
<protein>
    <recommendedName>
        <fullName evidence="2">Cas12f1-like TNB domain-containing protein</fullName>
    </recommendedName>
</protein>
<reference evidence="3 4" key="1">
    <citation type="submission" date="2024-04" db="EMBL/GenBank/DDBJ databases">
        <title>genome sequences of Mucor flavus KT1a and Helicostylum pulchrum KT1b strains isolated from the surface of a dry-aged beef.</title>
        <authorList>
            <person name="Toyotome T."/>
            <person name="Hosono M."/>
            <person name="Torimaru M."/>
            <person name="Fukuda K."/>
            <person name="Mikami N."/>
        </authorList>
    </citation>
    <scope>NUCLEOTIDE SEQUENCE [LARGE SCALE GENOMIC DNA]</scope>
    <source>
        <strain evidence="3 4">KT1a</strain>
    </source>
</reference>
<dbReference type="Proteomes" id="UP001473302">
    <property type="component" value="Unassembled WGS sequence"/>
</dbReference>
<organism evidence="3 4">
    <name type="scientific">Mucor flavus</name>
    <dbReference type="NCBI Taxonomy" id="439312"/>
    <lineage>
        <taxon>Eukaryota</taxon>
        <taxon>Fungi</taxon>
        <taxon>Fungi incertae sedis</taxon>
        <taxon>Mucoromycota</taxon>
        <taxon>Mucoromycotina</taxon>
        <taxon>Mucoromycetes</taxon>
        <taxon>Mucorales</taxon>
        <taxon>Mucorineae</taxon>
        <taxon>Mucoraceae</taxon>
        <taxon>Mucor</taxon>
    </lineage>
</organism>
<dbReference type="Pfam" id="PF07282">
    <property type="entry name" value="Cas12f1-like_TNB"/>
    <property type="match status" value="1"/>
</dbReference>
<proteinExistence type="predicted"/>
<feature type="domain" description="Cas12f1-like TNB" evidence="2">
    <location>
        <begin position="174"/>
        <end position="223"/>
    </location>
</feature>
<evidence type="ECO:0000256" key="1">
    <source>
        <dbReference type="ARBA" id="ARBA00023125"/>
    </source>
</evidence>
<evidence type="ECO:0000313" key="4">
    <source>
        <dbReference type="Proteomes" id="UP001473302"/>
    </source>
</evidence>
<dbReference type="InterPro" id="IPR010095">
    <property type="entry name" value="Cas12f1-like_TNB"/>
</dbReference>
<name>A0ABP9YQ08_9FUNG</name>
<keyword evidence="1" id="KW-0238">DNA-binding</keyword>